<keyword evidence="3 10" id="KW-1134">Transmembrane beta strand</keyword>
<evidence type="ECO:0000313" key="16">
    <source>
        <dbReference type="EMBL" id="MDF2096064.1"/>
    </source>
</evidence>
<organism evidence="16 17">
    <name type="scientific">Aquibaculum arenosum</name>
    <dbReference type="NCBI Taxonomy" id="3032591"/>
    <lineage>
        <taxon>Bacteria</taxon>
        <taxon>Pseudomonadati</taxon>
        <taxon>Pseudomonadota</taxon>
        <taxon>Alphaproteobacteria</taxon>
        <taxon>Rhodospirillales</taxon>
        <taxon>Rhodovibrionaceae</taxon>
        <taxon>Aquibaculum</taxon>
    </lineage>
</organism>
<dbReference type="PROSITE" id="PS52016">
    <property type="entry name" value="TONB_DEPENDENT_REC_3"/>
    <property type="match status" value="1"/>
</dbReference>
<dbReference type="NCBIfam" id="NF010010">
    <property type="entry name" value="PRK13483.1"/>
    <property type="match status" value="1"/>
</dbReference>
<dbReference type="PANTHER" id="PTHR30069:SF53">
    <property type="entry name" value="COLICIN I RECEPTOR-RELATED"/>
    <property type="match status" value="1"/>
</dbReference>
<accession>A0ABT5YMA8</accession>
<proteinExistence type="inferred from homology"/>
<reference evidence="16 17" key="1">
    <citation type="submission" date="2023-03" db="EMBL/GenBank/DDBJ databases">
        <title>Fodinicurvata sp. CAU 1616 isolated from sea sendiment.</title>
        <authorList>
            <person name="Kim W."/>
        </authorList>
    </citation>
    <scope>NUCLEOTIDE SEQUENCE [LARGE SCALE GENOMIC DNA]</scope>
    <source>
        <strain evidence="16 17">CAU 1616</strain>
    </source>
</reference>
<dbReference type="CDD" id="cd01347">
    <property type="entry name" value="ligand_gated_channel"/>
    <property type="match status" value="1"/>
</dbReference>
<feature type="chain" id="PRO_5047216647" evidence="13">
    <location>
        <begin position="37"/>
        <end position="665"/>
    </location>
</feature>
<dbReference type="InterPro" id="IPR039426">
    <property type="entry name" value="TonB-dep_rcpt-like"/>
</dbReference>
<keyword evidence="4 10" id="KW-0812">Transmembrane</keyword>
<evidence type="ECO:0000256" key="6">
    <source>
        <dbReference type="ARBA" id="ARBA00023065"/>
    </source>
</evidence>
<evidence type="ECO:0000259" key="14">
    <source>
        <dbReference type="Pfam" id="PF00593"/>
    </source>
</evidence>
<protein>
    <submittedName>
        <fullName evidence="16">Ligand-gated channel protein</fullName>
    </submittedName>
</protein>
<dbReference type="SUPFAM" id="SSF56935">
    <property type="entry name" value="Porins"/>
    <property type="match status" value="1"/>
</dbReference>
<dbReference type="EMBL" id="JARHUD010000004">
    <property type="protein sequence ID" value="MDF2096064.1"/>
    <property type="molecule type" value="Genomic_DNA"/>
</dbReference>
<keyword evidence="9 10" id="KW-0998">Cell outer membrane</keyword>
<dbReference type="Pfam" id="PF07715">
    <property type="entry name" value="Plug"/>
    <property type="match status" value="1"/>
</dbReference>
<keyword evidence="6" id="KW-0406">Ion transport</keyword>
<dbReference type="Proteomes" id="UP001215503">
    <property type="component" value="Unassembled WGS sequence"/>
</dbReference>
<comment type="similarity">
    <text evidence="10 12">Belongs to the TonB-dependent receptor family.</text>
</comment>
<evidence type="ECO:0000256" key="10">
    <source>
        <dbReference type="PROSITE-ProRule" id="PRU01360"/>
    </source>
</evidence>
<sequence length="665" mass="72449">MSVTYSRLRCRSARGCSLSLTAVGLLATLAGGTALAQEEDAAALSPVVVTASGYEQQLKDAPASISVIPREKLERGQYNDLTDALRSVPGVTVTGGGSGDNGADISIRGFPAAYTLLLVDGQRVDTREVRPNGSAGFEQHWLPPLQAIERIEVIRGPMSTLYGSDAMGGVINIITRKVPGEWQSAVETAITLQESTNSGSGYQGNFYTGGPLIQDRVGLQVWGQYTRRAEDNLENGFEDRRFTSLTGRLTFTPNDDHDITLEAGRTLQNREATVGKTIVPPCRGGCSDSQTTHTNAHVAASHVGRFEVGTLDSHVKHEIADNQSRNMQIENTTAKSSMIIPLGNHIVTVGGNFGYEHLEDETSNQISSRTKISMTKYAGFVEDEWLLTDSFSLTGGARLDSSSDYGAHVSPRLYGVWNFADEWTLKGGVSTGYRSPSLREITSDWGQVSRGGNVYGNPDLEPEKSLNKEISLIYSGLSGLDMSLTLFHNDFEDKITRVQCPASICPGGPNQFGSPPTYRVNVDKAVTRGIEASVQAELTKDLAFTGSYTYTDSEQKSGQYKGQPLTQLPKHLASAELEWQASEKLRPWTRITYRGQESQPIQGPSSSSIVAPSYTFVDVGLGYQMLDNVQLNVGVYNITDKQVRYSEYGQVEDGRRLWLSVKTTF</sequence>
<keyword evidence="17" id="KW-1185">Reference proteome</keyword>
<dbReference type="RefSeq" id="WP_275822101.1">
    <property type="nucleotide sequence ID" value="NZ_JARHUD010000004.1"/>
</dbReference>
<keyword evidence="5 13" id="KW-0732">Signal</keyword>
<dbReference type="Pfam" id="PF00593">
    <property type="entry name" value="TonB_dep_Rec_b-barrel"/>
    <property type="match status" value="1"/>
</dbReference>
<evidence type="ECO:0000256" key="12">
    <source>
        <dbReference type="RuleBase" id="RU003357"/>
    </source>
</evidence>
<feature type="signal peptide" evidence="13">
    <location>
        <begin position="1"/>
        <end position="36"/>
    </location>
</feature>
<dbReference type="InterPro" id="IPR037066">
    <property type="entry name" value="Plug_dom_sf"/>
</dbReference>
<evidence type="ECO:0000256" key="11">
    <source>
        <dbReference type="PROSITE-ProRule" id="PRU10144"/>
    </source>
</evidence>
<gene>
    <name evidence="16" type="ORF">P2G67_08760</name>
</gene>
<evidence type="ECO:0000256" key="4">
    <source>
        <dbReference type="ARBA" id="ARBA00022692"/>
    </source>
</evidence>
<evidence type="ECO:0000256" key="1">
    <source>
        <dbReference type="ARBA" id="ARBA00004571"/>
    </source>
</evidence>
<evidence type="ECO:0000256" key="5">
    <source>
        <dbReference type="ARBA" id="ARBA00022729"/>
    </source>
</evidence>
<keyword evidence="2 10" id="KW-0813">Transport</keyword>
<dbReference type="PROSITE" id="PS01156">
    <property type="entry name" value="TONB_DEPENDENT_REC_2"/>
    <property type="match status" value="1"/>
</dbReference>
<evidence type="ECO:0000259" key="15">
    <source>
        <dbReference type="Pfam" id="PF07715"/>
    </source>
</evidence>
<dbReference type="InterPro" id="IPR036942">
    <property type="entry name" value="Beta-barrel_TonB_sf"/>
</dbReference>
<evidence type="ECO:0000256" key="7">
    <source>
        <dbReference type="ARBA" id="ARBA00023077"/>
    </source>
</evidence>
<dbReference type="InterPro" id="IPR010917">
    <property type="entry name" value="TonB_rcpt_CS"/>
</dbReference>
<name>A0ABT5YMA8_9PROT</name>
<dbReference type="InterPro" id="IPR000531">
    <property type="entry name" value="Beta-barrel_TonB"/>
</dbReference>
<dbReference type="InterPro" id="IPR012910">
    <property type="entry name" value="Plug_dom"/>
</dbReference>
<evidence type="ECO:0000256" key="2">
    <source>
        <dbReference type="ARBA" id="ARBA00022448"/>
    </source>
</evidence>
<dbReference type="PANTHER" id="PTHR30069">
    <property type="entry name" value="TONB-DEPENDENT OUTER MEMBRANE RECEPTOR"/>
    <property type="match status" value="1"/>
</dbReference>
<comment type="subcellular location">
    <subcellularLocation>
        <location evidence="1 10">Cell outer membrane</location>
        <topology evidence="1 10">Multi-pass membrane protein</topology>
    </subcellularLocation>
</comment>
<keyword evidence="7 12" id="KW-0798">TonB box</keyword>
<feature type="domain" description="TonB-dependent receptor plug" evidence="15">
    <location>
        <begin position="58"/>
        <end position="170"/>
    </location>
</feature>
<evidence type="ECO:0000256" key="13">
    <source>
        <dbReference type="SAM" id="SignalP"/>
    </source>
</evidence>
<dbReference type="Gene3D" id="2.40.170.20">
    <property type="entry name" value="TonB-dependent receptor, beta-barrel domain"/>
    <property type="match status" value="1"/>
</dbReference>
<evidence type="ECO:0000256" key="3">
    <source>
        <dbReference type="ARBA" id="ARBA00022452"/>
    </source>
</evidence>
<feature type="domain" description="TonB-dependent receptor-like beta-barrel" evidence="14">
    <location>
        <begin position="195"/>
        <end position="638"/>
    </location>
</feature>
<evidence type="ECO:0000256" key="9">
    <source>
        <dbReference type="ARBA" id="ARBA00023237"/>
    </source>
</evidence>
<comment type="caution">
    <text evidence="16">The sequence shown here is derived from an EMBL/GenBank/DDBJ whole genome shotgun (WGS) entry which is preliminary data.</text>
</comment>
<evidence type="ECO:0000256" key="8">
    <source>
        <dbReference type="ARBA" id="ARBA00023136"/>
    </source>
</evidence>
<keyword evidence="8 10" id="KW-0472">Membrane</keyword>
<evidence type="ECO:0000313" key="17">
    <source>
        <dbReference type="Proteomes" id="UP001215503"/>
    </source>
</evidence>
<feature type="short sequence motif" description="TonB C-terminal box" evidence="11">
    <location>
        <begin position="648"/>
        <end position="665"/>
    </location>
</feature>
<dbReference type="Gene3D" id="2.170.130.10">
    <property type="entry name" value="TonB-dependent receptor, plug domain"/>
    <property type="match status" value="1"/>
</dbReference>